<organism evidence="3 4">
    <name type="scientific">Mycena venus</name>
    <dbReference type="NCBI Taxonomy" id="2733690"/>
    <lineage>
        <taxon>Eukaryota</taxon>
        <taxon>Fungi</taxon>
        <taxon>Dikarya</taxon>
        <taxon>Basidiomycota</taxon>
        <taxon>Agaricomycotina</taxon>
        <taxon>Agaricomycetes</taxon>
        <taxon>Agaricomycetidae</taxon>
        <taxon>Agaricales</taxon>
        <taxon>Marasmiineae</taxon>
        <taxon>Mycenaceae</taxon>
        <taxon>Mycena</taxon>
    </lineage>
</organism>
<evidence type="ECO:0000313" key="3">
    <source>
        <dbReference type="EMBL" id="KAF7361874.1"/>
    </source>
</evidence>
<gene>
    <name evidence="3" type="ORF">MVEN_00531900</name>
</gene>
<evidence type="ECO:0000256" key="1">
    <source>
        <dbReference type="SAM" id="MobiDB-lite"/>
    </source>
</evidence>
<feature type="region of interest" description="Disordered" evidence="1">
    <location>
        <begin position="334"/>
        <end position="355"/>
    </location>
</feature>
<feature type="domain" description="AMP-dependent synthetase/ligase" evidence="2">
    <location>
        <begin position="95"/>
        <end position="264"/>
    </location>
</feature>
<dbReference type="InterPro" id="IPR000873">
    <property type="entry name" value="AMP-dep_synth/lig_dom"/>
</dbReference>
<evidence type="ECO:0000313" key="4">
    <source>
        <dbReference type="Proteomes" id="UP000620124"/>
    </source>
</evidence>
<dbReference type="OrthoDB" id="10253115at2759"/>
<dbReference type="Gene3D" id="3.40.50.12780">
    <property type="entry name" value="N-terminal domain of ligase-like"/>
    <property type="match status" value="2"/>
</dbReference>
<accession>A0A8H6YMT2</accession>
<keyword evidence="3" id="KW-0436">Ligase</keyword>
<dbReference type="Gene3D" id="3.40.50.980">
    <property type="match status" value="2"/>
</dbReference>
<protein>
    <submittedName>
        <fullName evidence="3">2-succinylbenzoate--CoA ligase</fullName>
    </submittedName>
</protein>
<dbReference type="Proteomes" id="UP000620124">
    <property type="component" value="Unassembled WGS sequence"/>
</dbReference>
<comment type="caution">
    <text evidence="3">The sequence shown here is derived from an EMBL/GenBank/DDBJ whole genome shotgun (WGS) entry which is preliminary data.</text>
</comment>
<proteinExistence type="predicted"/>
<dbReference type="InterPro" id="IPR042099">
    <property type="entry name" value="ANL_N_sf"/>
</dbReference>
<reference evidence="3" key="1">
    <citation type="submission" date="2020-05" db="EMBL/GenBank/DDBJ databases">
        <title>Mycena genomes resolve the evolution of fungal bioluminescence.</title>
        <authorList>
            <person name="Tsai I.J."/>
        </authorList>
    </citation>
    <scope>NUCLEOTIDE SEQUENCE</scope>
    <source>
        <strain evidence="3">CCC161011</strain>
    </source>
</reference>
<dbReference type="SUPFAM" id="SSF56801">
    <property type="entry name" value="Acetyl-CoA synthetase-like"/>
    <property type="match status" value="2"/>
</dbReference>
<evidence type="ECO:0000259" key="2">
    <source>
        <dbReference type="Pfam" id="PF00501"/>
    </source>
</evidence>
<name>A0A8H6YMT2_9AGAR</name>
<dbReference type="Pfam" id="PF00501">
    <property type="entry name" value="AMP-binding"/>
    <property type="match status" value="1"/>
</dbReference>
<sequence length="574" mass="64472">MSARWEPKRSLEETDAIMCRPEALHEMETRLIDSRVYRVYKNLSPSLRDFWLSAVDKYSEATYLVYEEQRLSYGQGTNDFPLESTLYDAYLPFTVHDKVLETAAVFRNVYNVEKGDRIAICSRNCPEYLIAFWACHMLGAISVLPNAWLPAAPLQHCLVKTQSKLILLDPERADRLESNVNDLRVRTGATGLLVFSDEGKGEWNGMEQFNSVMNRWSSNGRAAPRTQTILGEHIGEFIRACIRVYYLYESEDLGPEDNATIIFTVQQFNLFALFYGTQSFLVRYDHVNWRVVLHGINFATGTTGLPKGVLSTHRQFLTNVINVSVASTRASLRRGDDIPPAPSGPQKGCTRSDPTFPRNGVDFILNACHHERTQDHFGTQMGCRAGLIKTENISLGGELRPGMVTVFLMEAQSVPAMVADLVRSSLVGFPLEGLLFGGSPSPDSLAQRAREAFPTATMSVRFFSLPLDVELSTSGLKRMGSAKPIQSRYRLLRKIIWLDQQALNDVMIMQGNRGVGPGPNNIGEIWLRGPNVMKEYWGDPDATSKVLTSDGWLKTGDLGYLDEEGFLYIKDRRE</sequence>
<dbReference type="GO" id="GO:0016405">
    <property type="term" value="F:CoA-ligase activity"/>
    <property type="evidence" value="ECO:0007669"/>
    <property type="project" value="TreeGrafter"/>
</dbReference>
<dbReference type="AlphaFoldDB" id="A0A8H6YMT2"/>
<dbReference type="EMBL" id="JACAZI010000004">
    <property type="protein sequence ID" value="KAF7361874.1"/>
    <property type="molecule type" value="Genomic_DNA"/>
</dbReference>
<dbReference type="PANTHER" id="PTHR24096">
    <property type="entry name" value="LONG-CHAIN-FATTY-ACID--COA LIGASE"/>
    <property type="match status" value="1"/>
</dbReference>
<keyword evidence="4" id="KW-1185">Reference proteome</keyword>